<comment type="subunit">
    <text evidence="5">Homodimer.</text>
</comment>
<name>A0A9D1QSD2_9LACO</name>
<comment type="function">
    <text evidence="5">An aminoacyl-tRNA editing enzyme that deacylates mischarged D-aminoacyl-tRNAs. Also deacylates mischarged glycyl-tRNA(Ala), protecting cells against glycine mischarging by AlaRS. Acts via tRNA-based rather than protein-based catalysis; rejects L-amino acids rather than detecting D-amino acids in the active site. By recycling D-aminoacyl-tRNA to D-amino acids and free tRNA molecules, this enzyme counteracts the toxicity associated with the formation of D-aminoacyl-tRNA entities in vivo and helps enforce protein L-homochirality.</text>
</comment>
<dbReference type="EMBL" id="DXGJ01000029">
    <property type="protein sequence ID" value="HIW71779.1"/>
    <property type="molecule type" value="Genomic_DNA"/>
</dbReference>
<comment type="caution">
    <text evidence="6">The sequence shown here is derived from an EMBL/GenBank/DDBJ whole genome shotgun (WGS) entry which is preliminary data.</text>
</comment>
<keyword evidence="5 6" id="KW-0378">Hydrolase</keyword>
<keyword evidence="4 5" id="KW-0694">RNA-binding</keyword>
<evidence type="ECO:0000313" key="7">
    <source>
        <dbReference type="Proteomes" id="UP000886822"/>
    </source>
</evidence>
<evidence type="ECO:0000256" key="5">
    <source>
        <dbReference type="HAMAP-Rule" id="MF_00518"/>
    </source>
</evidence>
<dbReference type="FunFam" id="3.50.80.10:FF:000001">
    <property type="entry name" value="D-aminoacyl-tRNA deacylase"/>
    <property type="match status" value="1"/>
</dbReference>
<evidence type="ECO:0000313" key="6">
    <source>
        <dbReference type="EMBL" id="HIW71779.1"/>
    </source>
</evidence>
<dbReference type="GO" id="GO:0043908">
    <property type="term" value="F:Ser(Gly)-tRNA(Ala) hydrolase activity"/>
    <property type="evidence" value="ECO:0007669"/>
    <property type="project" value="UniProtKB-UniRule"/>
</dbReference>
<reference evidence="6" key="1">
    <citation type="journal article" date="2021" name="PeerJ">
        <title>Extensive microbial diversity within the chicken gut microbiome revealed by metagenomics and culture.</title>
        <authorList>
            <person name="Gilroy R."/>
            <person name="Ravi A."/>
            <person name="Getino M."/>
            <person name="Pursley I."/>
            <person name="Horton D.L."/>
            <person name="Alikhan N.F."/>
            <person name="Baker D."/>
            <person name="Gharbi K."/>
            <person name="Hall N."/>
            <person name="Watson M."/>
            <person name="Adriaenssens E.M."/>
            <person name="Foster-Nyarko E."/>
            <person name="Jarju S."/>
            <person name="Secka A."/>
            <person name="Antonio M."/>
            <person name="Oren A."/>
            <person name="Chaudhuri R.R."/>
            <person name="La Ragione R."/>
            <person name="Hildebrand F."/>
            <person name="Pallen M.J."/>
        </authorList>
    </citation>
    <scope>NUCLEOTIDE SEQUENCE</scope>
    <source>
        <strain evidence="6">CHK173-259</strain>
    </source>
</reference>
<comment type="domain">
    <text evidence="5">A Gly-cisPro motif from one monomer fits into the active site of the other monomer to allow specific chiral rejection of L-amino acids.</text>
</comment>
<comment type="catalytic activity">
    <reaction evidence="5">
        <text>glycyl-tRNA(Ala) + H2O = tRNA(Ala) + glycine + H(+)</text>
        <dbReference type="Rhea" id="RHEA:53744"/>
        <dbReference type="Rhea" id="RHEA-COMP:9657"/>
        <dbReference type="Rhea" id="RHEA-COMP:13640"/>
        <dbReference type="ChEBI" id="CHEBI:15377"/>
        <dbReference type="ChEBI" id="CHEBI:15378"/>
        <dbReference type="ChEBI" id="CHEBI:57305"/>
        <dbReference type="ChEBI" id="CHEBI:78442"/>
        <dbReference type="ChEBI" id="CHEBI:78522"/>
    </reaction>
</comment>
<dbReference type="InterPro" id="IPR003732">
    <property type="entry name" value="Daa-tRNA_deacyls_DTD"/>
</dbReference>
<evidence type="ECO:0000256" key="3">
    <source>
        <dbReference type="ARBA" id="ARBA00022555"/>
    </source>
</evidence>
<dbReference type="GO" id="GO:0051500">
    <property type="term" value="F:D-tyrosyl-tRNA(Tyr) deacylase activity"/>
    <property type="evidence" value="ECO:0007669"/>
    <property type="project" value="TreeGrafter"/>
</dbReference>
<dbReference type="PANTHER" id="PTHR10472:SF5">
    <property type="entry name" value="D-AMINOACYL-TRNA DEACYLASE 1"/>
    <property type="match status" value="1"/>
</dbReference>
<keyword evidence="2 5" id="KW-0963">Cytoplasm</keyword>
<protein>
    <recommendedName>
        <fullName evidence="5">D-aminoacyl-tRNA deacylase</fullName>
        <shortName evidence="5">DTD</shortName>
        <ecNumber evidence="5">3.1.1.96</ecNumber>
    </recommendedName>
    <alternativeName>
        <fullName evidence="5">Gly-tRNA(Ala) deacylase</fullName>
        <ecNumber evidence="5">3.1.1.-</ecNumber>
    </alternativeName>
</protein>
<dbReference type="AlphaFoldDB" id="A0A9D1QSD2"/>
<organism evidence="6 7">
    <name type="scientific">Candidatus Levilactobacillus faecigallinarum</name>
    <dbReference type="NCBI Taxonomy" id="2838638"/>
    <lineage>
        <taxon>Bacteria</taxon>
        <taxon>Bacillati</taxon>
        <taxon>Bacillota</taxon>
        <taxon>Bacilli</taxon>
        <taxon>Lactobacillales</taxon>
        <taxon>Lactobacillaceae</taxon>
        <taxon>Levilactobacillus</taxon>
    </lineage>
</organism>
<keyword evidence="3 5" id="KW-0820">tRNA-binding</keyword>
<evidence type="ECO:0000256" key="2">
    <source>
        <dbReference type="ARBA" id="ARBA00022490"/>
    </source>
</evidence>
<accession>A0A9D1QSD2</accession>
<dbReference type="EC" id="3.1.1.-" evidence="5"/>
<dbReference type="EC" id="3.1.1.96" evidence="5"/>
<comment type="catalytic activity">
    <reaction evidence="5">
        <text>a D-aminoacyl-tRNA + H2O = a tRNA + a D-alpha-amino acid + H(+)</text>
        <dbReference type="Rhea" id="RHEA:13953"/>
        <dbReference type="Rhea" id="RHEA-COMP:10123"/>
        <dbReference type="Rhea" id="RHEA-COMP:10124"/>
        <dbReference type="ChEBI" id="CHEBI:15377"/>
        <dbReference type="ChEBI" id="CHEBI:15378"/>
        <dbReference type="ChEBI" id="CHEBI:59871"/>
        <dbReference type="ChEBI" id="CHEBI:78442"/>
        <dbReference type="ChEBI" id="CHEBI:79333"/>
        <dbReference type="EC" id="3.1.1.96"/>
    </reaction>
</comment>
<sequence length="151" mass="16439">MRILLQRVSQASVTIDGQVHGQIQQGFCLLVGAEDSDTSEQVDYLVRKISRLRVFSDEAGKMNLSIADIGGSVLSVSQFTLYANTRKGNRPSFVDAGDPVHAEQLYHEFNTKLAATGIPVETGVFGADMQVALVNDGPVTIWFDTDDLAHK</sequence>
<dbReference type="Pfam" id="PF02580">
    <property type="entry name" value="Tyr_Deacylase"/>
    <property type="match status" value="1"/>
</dbReference>
<dbReference type="NCBIfam" id="TIGR00256">
    <property type="entry name" value="D-aminoacyl-tRNA deacylase"/>
    <property type="match status" value="1"/>
</dbReference>
<comment type="similarity">
    <text evidence="1 5">Belongs to the DTD family.</text>
</comment>
<evidence type="ECO:0000256" key="4">
    <source>
        <dbReference type="ARBA" id="ARBA00022884"/>
    </source>
</evidence>
<feature type="short sequence motif" description="Gly-cisPro motif, important for rejection of L-amino acids" evidence="5">
    <location>
        <begin position="137"/>
        <end position="138"/>
    </location>
</feature>
<dbReference type="GO" id="GO:0005737">
    <property type="term" value="C:cytoplasm"/>
    <property type="evidence" value="ECO:0007669"/>
    <property type="project" value="UniProtKB-SubCell"/>
</dbReference>
<dbReference type="GO" id="GO:0000049">
    <property type="term" value="F:tRNA binding"/>
    <property type="evidence" value="ECO:0007669"/>
    <property type="project" value="UniProtKB-UniRule"/>
</dbReference>
<dbReference type="GO" id="GO:0019478">
    <property type="term" value="P:D-amino acid catabolic process"/>
    <property type="evidence" value="ECO:0007669"/>
    <property type="project" value="UniProtKB-UniRule"/>
</dbReference>
<dbReference type="CDD" id="cd00563">
    <property type="entry name" value="Dtyr_deacylase"/>
    <property type="match status" value="1"/>
</dbReference>
<gene>
    <name evidence="5 6" type="primary">dtd</name>
    <name evidence="6" type="ORF">H9875_04040</name>
</gene>
<dbReference type="SUPFAM" id="SSF69500">
    <property type="entry name" value="DTD-like"/>
    <property type="match status" value="1"/>
</dbReference>
<dbReference type="HAMAP" id="MF_00518">
    <property type="entry name" value="Deacylase_Dtd"/>
    <property type="match status" value="1"/>
</dbReference>
<proteinExistence type="inferred from homology"/>
<evidence type="ECO:0000256" key="1">
    <source>
        <dbReference type="ARBA" id="ARBA00009673"/>
    </source>
</evidence>
<dbReference type="Gene3D" id="3.50.80.10">
    <property type="entry name" value="D-tyrosyl-tRNA(Tyr) deacylase"/>
    <property type="match status" value="1"/>
</dbReference>
<reference evidence="6" key="2">
    <citation type="submission" date="2021-04" db="EMBL/GenBank/DDBJ databases">
        <authorList>
            <person name="Gilroy R."/>
        </authorList>
    </citation>
    <scope>NUCLEOTIDE SEQUENCE</scope>
    <source>
        <strain evidence="6">CHK173-259</strain>
    </source>
</reference>
<dbReference type="InterPro" id="IPR023509">
    <property type="entry name" value="DTD-like_sf"/>
</dbReference>
<comment type="subcellular location">
    <subcellularLocation>
        <location evidence="5">Cytoplasm</location>
    </subcellularLocation>
</comment>
<dbReference type="PANTHER" id="PTHR10472">
    <property type="entry name" value="D-TYROSYL-TRNA TYR DEACYLASE"/>
    <property type="match status" value="1"/>
</dbReference>
<dbReference type="GO" id="GO:0106026">
    <property type="term" value="F:Gly-tRNA(Ala) deacylase activity"/>
    <property type="evidence" value="ECO:0007669"/>
    <property type="project" value="UniProtKB-UniRule"/>
</dbReference>
<dbReference type="Proteomes" id="UP000886822">
    <property type="component" value="Unassembled WGS sequence"/>
</dbReference>